<sequence>MAATFISSAGAIWWCLAVALLLLTLCCGLAQPFVQKRRATAAAQLPVSAILPIKSLDPGFEIAQASMFAQSHSDYEVLISAAEVESPALRVARRVAAAHPSRPCRFIHSDSRVAVSPKLNNLVAPLTKAKHDIVLTKDSNITLDPQTMTAFLQNLAPGVGLVVGIPVAVRPETFAGQIEACLINSHARLLLSASVLGFGFGVGKMMLFRRSDFDRVGGVPAISGNLAEDTAISVELARLGLKTVFAHRTITQEIGPRRLSEVFHRQVRWSVIRRANVLFYPLEPLASPLPAACAAALASPLAGYSALAAFCATLAGWFCAETAFAAAKGWDISIWSPLSFLGREGLSLAAWLRGWTTHQVIWASNRFDARQGPASISQKNWPPEARVNAEATGAIDRSSRLR</sequence>
<dbReference type="EMBL" id="CP001280">
    <property type="protein sequence ID" value="ACK50452.1"/>
    <property type="molecule type" value="Genomic_DNA"/>
</dbReference>
<evidence type="ECO:0000256" key="4">
    <source>
        <dbReference type="ARBA" id="ARBA00022676"/>
    </source>
</evidence>
<dbReference type="STRING" id="395965.Msil_1502"/>
<evidence type="ECO:0000256" key="3">
    <source>
        <dbReference type="ARBA" id="ARBA00004991"/>
    </source>
</evidence>
<keyword evidence="7" id="KW-1133">Transmembrane helix</keyword>
<dbReference type="OrthoDB" id="8435849at2"/>
<evidence type="ECO:0000256" key="5">
    <source>
        <dbReference type="ARBA" id="ARBA00022679"/>
    </source>
</evidence>
<keyword evidence="8" id="KW-0472">Membrane</keyword>
<dbReference type="PANTHER" id="PTHR12726">
    <property type="entry name" value="CERAMIDE GLUCOSYLTRANSFERASE"/>
    <property type="match status" value="1"/>
</dbReference>
<keyword evidence="5 9" id="KW-0808">Transferase</keyword>
<evidence type="ECO:0000256" key="2">
    <source>
        <dbReference type="ARBA" id="ARBA00004760"/>
    </source>
</evidence>
<dbReference type="HOGENOM" id="CLU_030898_2_1_5"/>
<dbReference type="KEGG" id="msl:Msil_1502"/>
<dbReference type="Gene3D" id="3.90.550.10">
    <property type="entry name" value="Spore Coat Polysaccharide Biosynthesis Protein SpsA, Chain A"/>
    <property type="match status" value="1"/>
</dbReference>
<organism evidence="9 10">
    <name type="scientific">Methylocella silvestris (strain DSM 15510 / CIP 108128 / LMG 27833 / NCIMB 13906 / BL2)</name>
    <dbReference type="NCBI Taxonomy" id="395965"/>
    <lineage>
        <taxon>Bacteria</taxon>
        <taxon>Pseudomonadati</taxon>
        <taxon>Pseudomonadota</taxon>
        <taxon>Alphaproteobacteria</taxon>
        <taxon>Hyphomicrobiales</taxon>
        <taxon>Beijerinckiaceae</taxon>
        <taxon>Methylocella</taxon>
    </lineage>
</organism>
<name>B8EHX0_METSB</name>
<dbReference type="SUPFAM" id="SSF53448">
    <property type="entry name" value="Nucleotide-diphospho-sugar transferases"/>
    <property type="match status" value="1"/>
</dbReference>
<dbReference type="AlphaFoldDB" id="B8EHX0"/>
<evidence type="ECO:0000256" key="6">
    <source>
        <dbReference type="ARBA" id="ARBA00022692"/>
    </source>
</evidence>
<keyword evidence="10" id="KW-1185">Reference proteome</keyword>
<gene>
    <name evidence="9" type="ordered locus">Msil_1502</name>
</gene>
<evidence type="ECO:0000256" key="8">
    <source>
        <dbReference type="ARBA" id="ARBA00023136"/>
    </source>
</evidence>
<accession>B8EHX0</accession>
<dbReference type="GO" id="GO:0008120">
    <property type="term" value="F:ceramide glucosyltransferase activity"/>
    <property type="evidence" value="ECO:0007669"/>
    <property type="project" value="TreeGrafter"/>
</dbReference>
<dbReference type="Pfam" id="PF13506">
    <property type="entry name" value="Glyco_transf_21"/>
    <property type="match status" value="1"/>
</dbReference>
<keyword evidence="6" id="KW-0812">Transmembrane</keyword>
<keyword evidence="4" id="KW-0328">Glycosyltransferase</keyword>
<comment type="pathway">
    <text evidence="2">Lipid metabolism; sphingolipid metabolism.</text>
</comment>
<protein>
    <submittedName>
        <fullName evidence="9">Ceramide glucosyltransferase</fullName>
    </submittedName>
</protein>
<dbReference type="PANTHER" id="PTHR12726:SF0">
    <property type="entry name" value="CERAMIDE GLUCOSYLTRANSFERASE"/>
    <property type="match status" value="1"/>
</dbReference>
<dbReference type="InterPro" id="IPR029044">
    <property type="entry name" value="Nucleotide-diphossugar_trans"/>
</dbReference>
<dbReference type="GO" id="GO:0006679">
    <property type="term" value="P:glucosylceramide biosynthetic process"/>
    <property type="evidence" value="ECO:0007669"/>
    <property type="project" value="TreeGrafter"/>
</dbReference>
<reference evidence="9 10" key="1">
    <citation type="journal article" date="2010" name="J. Bacteriol.">
        <title>Complete genome sequence of the aerobic facultative methanotroph Methylocella silvestris BL2.</title>
        <authorList>
            <person name="Chen Y."/>
            <person name="Crombie A."/>
            <person name="Rahman M.T."/>
            <person name="Dedysh S.N."/>
            <person name="Liesack W."/>
            <person name="Stott M.B."/>
            <person name="Alam M."/>
            <person name="Theisen A.R."/>
            <person name="Murrell J.C."/>
            <person name="Dunfield P.F."/>
        </authorList>
    </citation>
    <scope>NUCLEOTIDE SEQUENCE [LARGE SCALE GENOMIC DNA]</scope>
    <source>
        <strain evidence="10">DSM 15510 / CIP 108128 / LMG 27833 / NCIMB 13906 / BL2</strain>
    </source>
</reference>
<dbReference type="Proteomes" id="UP000002257">
    <property type="component" value="Chromosome"/>
</dbReference>
<evidence type="ECO:0000313" key="10">
    <source>
        <dbReference type="Proteomes" id="UP000002257"/>
    </source>
</evidence>
<comment type="pathway">
    <text evidence="3">Sphingolipid metabolism.</text>
</comment>
<dbReference type="GO" id="GO:0016020">
    <property type="term" value="C:membrane"/>
    <property type="evidence" value="ECO:0007669"/>
    <property type="project" value="UniProtKB-SubCell"/>
</dbReference>
<evidence type="ECO:0000256" key="1">
    <source>
        <dbReference type="ARBA" id="ARBA00004141"/>
    </source>
</evidence>
<dbReference type="InterPro" id="IPR025993">
    <property type="entry name" value="Ceramide_glucosylTrfase"/>
</dbReference>
<evidence type="ECO:0000256" key="7">
    <source>
        <dbReference type="ARBA" id="ARBA00022989"/>
    </source>
</evidence>
<evidence type="ECO:0000313" key="9">
    <source>
        <dbReference type="EMBL" id="ACK50452.1"/>
    </source>
</evidence>
<dbReference type="CAZy" id="GT21">
    <property type="family name" value="Glycosyltransferase Family 21"/>
</dbReference>
<comment type="subcellular location">
    <subcellularLocation>
        <location evidence="1">Membrane</location>
        <topology evidence="1">Multi-pass membrane protein</topology>
    </subcellularLocation>
</comment>
<dbReference type="eggNOG" id="COG1215">
    <property type="taxonomic scope" value="Bacteria"/>
</dbReference>
<dbReference type="RefSeq" id="WP_012590522.1">
    <property type="nucleotide sequence ID" value="NC_011666.1"/>
</dbReference>
<proteinExistence type="predicted"/>